<organism evidence="3 4">
    <name type="scientific">Scleropages formosus</name>
    <name type="common">Asian bonytongue</name>
    <name type="synonym">Osteoglossum formosum</name>
    <dbReference type="NCBI Taxonomy" id="113540"/>
    <lineage>
        <taxon>Eukaryota</taxon>
        <taxon>Metazoa</taxon>
        <taxon>Chordata</taxon>
        <taxon>Craniata</taxon>
        <taxon>Vertebrata</taxon>
        <taxon>Euteleostomi</taxon>
        <taxon>Actinopterygii</taxon>
        <taxon>Neopterygii</taxon>
        <taxon>Teleostei</taxon>
        <taxon>Osteoglossocephala</taxon>
        <taxon>Osteoglossomorpha</taxon>
        <taxon>Osteoglossiformes</taxon>
        <taxon>Osteoglossidae</taxon>
        <taxon>Scleropages</taxon>
    </lineage>
</organism>
<evidence type="ECO:0000313" key="4">
    <source>
        <dbReference type="Proteomes" id="UP000034805"/>
    </source>
</evidence>
<dbReference type="Proteomes" id="UP000034805">
    <property type="component" value="Unassembled WGS sequence"/>
</dbReference>
<dbReference type="EMBL" id="JARO02000411">
    <property type="protein sequence ID" value="KPP78664.1"/>
    <property type="molecule type" value="Genomic_DNA"/>
</dbReference>
<name>A0A0P7V8Y0_SCLFO</name>
<keyword evidence="1" id="KW-0732">Signal</keyword>
<gene>
    <name evidence="3" type="ORF">Z043_101818</name>
</gene>
<dbReference type="SUPFAM" id="SSF53300">
    <property type="entry name" value="vWA-like"/>
    <property type="match status" value="1"/>
</dbReference>
<comment type="caution">
    <text evidence="3">The sequence shown here is derived from an EMBL/GenBank/DDBJ whole genome shotgun (WGS) entry which is preliminary data.</text>
</comment>
<evidence type="ECO:0000256" key="1">
    <source>
        <dbReference type="SAM" id="SignalP"/>
    </source>
</evidence>
<evidence type="ECO:0000313" key="3">
    <source>
        <dbReference type="EMBL" id="KPP78664.1"/>
    </source>
</evidence>
<feature type="chain" id="PRO_5006143617" description="VWFA domain-containing protein" evidence="1">
    <location>
        <begin position="31"/>
        <end position="100"/>
    </location>
</feature>
<feature type="signal peptide" evidence="1">
    <location>
        <begin position="1"/>
        <end position="30"/>
    </location>
</feature>
<dbReference type="PROSITE" id="PS50234">
    <property type="entry name" value="VWFA"/>
    <property type="match status" value="1"/>
</dbReference>
<accession>A0A0P7V8Y0</accession>
<evidence type="ECO:0000259" key="2">
    <source>
        <dbReference type="PROSITE" id="PS50234"/>
    </source>
</evidence>
<dbReference type="Pfam" id="PF00092">
    <property type="entry name" value="VWA"/>
    <property type="match status" value="1"/>
</dbReference>
<dbReference type="InterPro" id="IPR002035">
    <property type="entry name" value="VWF_A"/>
</dbReference>
<sequence>MRSGRVAETRKTSFAPFFILSLFTCTSVISNQAEVAADIVFLLGESRTMGHAGFGAVKEFISAVIGSFRGDAVGQEGVRFGVTVYGDVPRCAKLPPSCPS</sequence>
<proteinExistence type="predicted"/>
<protein>
    <recommendedName>
        <fullName evidence="2">VWFA domain-containing protein</fullName>
    </recommendedName>
</protein>
<dbReference type="AlphaFoldDB" id="A0A0P7V8Y0"/>
<dbReference type="InterPro" id="IPR036465">
    <property type="entry name" value="vWFA_dom_sf"/>
</dbReference>
<reference evidence="3 4" key="1">
    <citation type="submission" date="2015-08" db="EMBL/GenBank/DDBJ databases">
        <title>The genome of the Asian arowana (Scleropages formosus).</title>
        <authorList>
            <person name="Tan M.H."/>
            <person name="Gan H.M."/>
            <person name="Croft L.J."/>
            <person name="Austin C.M."/>
        </authorList>
    </citation>
    <scope>NUCLEOTIDE SEQUENCE [LARGE SCALE GENOMIC DNA]</scope>
    <source>
        <strain evidence="3">Aro1</strain>
    </source>
</reference>
<feature type="domain" description="VWFA" evidence="2">
    <location>
        <begin position="38"/>
        <end position="87"/>
    </location>
</feature>
<dbReference type="Gene3D" id="3.40.50.410">
    <property type="entry name" value="von Willebrand factor, type A domain"/>
    <property type="match status" value="1"/>
</dbReference>